<evidence type="ECO:0000313" key="2">
    <source>
        <dbReference type="Proteomes" id="UP000203990"/>
    </source>
</evidence>
<name>A0A0S1S312_9CAUD</name>
<accession>A0A0S1S312</accession>
<dbReference type="RefSeq" id="YP_009187753.1">
    <property type="nucleotide sequence ID" value="NC_028659.1"/>
</dbReference>
<gene>
    <name evidence="1" type="ORF">KB57_140</name>
</gene>
<reference evidence="1 2" key="1">
    <citation type="submission" date="2015-10" db="EMBL/GenBank/DDBJ databases">
        <title>Complete genome sequence of Klebsiella pneumoniae bacteriophage vB_KpnM_KB57.</title>
        <authorList>
            <person name="Volozhantsev N.V."/>
            <person name="Popova A.V."/>
            <person name="Krasilnikova V.M."/>
            <person name="Bogun A.G."/>
        </authorList>
    </citation>
    <scope>NUCLEOTIDE SEQUENCE [LARGE SCALE GENOMIC DNA]</scope>
</reference>
<evidence type="ECO:0000313" key="1">
    <source>
        <dbReference type="EMBL" id="ALM02527.1"/>
    </source>
</evidence>
<proteinExistence type="predicted"/>
<keyword evidence="2" id="KW-1185">Reference proteome</keyword>
<dbReference type="GeneID" id="26523106"/>
<protein>
    <submittedName>
        <fullName evidence="1">Uncharacterized protein</fullName>
    </submittedName>
</protein>
<dbReference type="KEGG" id="vg:26523106"/>
<sequence>MSKKAEVVTTDLRPSLAKEFVSLVWDRLIGDFATGLQVQVESLQNMVKGEKDVYFAKEIKEKKERLRKTLSTGVQQKVFDKLVCQLAEALTEEELRYAIFQEKITIKIHGVASQLEAAFEEAVGEA</sequence>
<organism evidence="1 2">
    <name type="scientific">Klebsiella phage vB_KpnM_KB57</name>
    <dbReference type="NCBI Taxonomy" id="1719140"/>
    <lineage>
        <taxon>Viruses</taxon>
        <taxon>Duplodnaviria</taxon>
        <taxon>Heunggongvirae</taxon>
        <taxon>Uroviricota</taxon>
        <taxon>Caudoviricetes</taxon>
        <taxon>Vequintavirinae</taxon>
        <taxon>Mydovirus</taxon>
        <taxon>Mydovirus KB57</taxon>
    </lineage>
</organism>
<dbReference type="Proteomes" id="UP000203990">
    <property type="component" value="Segment"/>
</dbReference>
<dbReference type="EMBL" id="KT934943">
    <property type="protein sequence ID" value="ALM02527.1"/>
    <property type="molecule type" value="Genomic_DNA"/>
</dbReference>
<dbReference type="OrthoDB" id="16710at10239"/>